<evidence type="ECO:0000256" key="1">
    <source>
        <dbReference type="SAM" id="MobiDB-lite"/>
    </source>
</evidence>
<dbReference type="Proteomes" id="UP000800038">
    <property type="component" value="Unassembled WGS sequence"/>
</dbReference>
<evidence type="ECO:0000313" key="2">
    <source>
        <dbReference type="EMBL" id="KAF1937402.1"/>
    </source>
</evidence>
<keyword evidence="3" id="KW-1185">Reference proteome</keyword>
<sequence>MTTRVSIIREELRTALKPMLEQATTTSITHNEERPQCRSSCAQQANAPITAGEEPNRASVAVDDEQYKDYSLRVIQGDDRLDFDVLGPSSSERYCPVFIYRQRWFQNWKIGSLEVESPHIHRRRNNSPHSDSSVNIQAHFVSHGTLWPSRCLCLSTAPNSQGNYHLAPMIIFIPIIKKIHPVINMIWSGDLERLQTMLESGFIISTITVPCMGDGTYRKYHT</sequence>
<protein>
    <submittedName>
        <fullName evidence="2">Uncharacterized protein</fullName>
    </submittedName>
</protein>
<organism evidence="2 3">
    <name type="scientific">Clathrospora elynae</name>
    <dbReference type="NCBI Taxonomy" id="706981"/>
    <lineage>
        <taxon>Eukaryota</taxon>
        <taxon>Fungi</taxon>
        <taxon>Dikarya</taxon>
        <taxon>Ascomycota</taxon>
        <taxon>Pezizomycotina</taxon>
        <taxon>Dothideomycetes</taxon>
        <taxon>Pleosporomycetidae</taxon>
        <taxon>Pleosporales</taxon>
        <taxon>Diademaceae</taxon>
        <taxon>Clathrospora</taxon>
    </lineage>
</organism>
<reference evidence="2" key="1">
    <citation type="journal article" date="2020" name="Stud. Mycol.">
        <title>101 Dothideomycetes genomes: a test case for predicting lifestyles and emergence of pathogens.</title>
        <authorList>
            <person name="Haridas S."/>
            <person name="Albert R."/>
            <person name="Binder M."/>
            <person name="Bloem J."/>
            <person name="Labutti K."/>
            <person name="Salamov A."/>
            <person name="Andreopoulos B."/>
            <person name="Baker S."/>
            <person name="Barry K."/>
            <person name="Bills G."/>
            <person name="Bluhm B."/>
            <person name="Cannon C."/>
            <person name="Castanera R."/>
            <person name="Culley D."/>
            <person name="Daum C."/>
            <person name="Ezra D."/>
            <person name="Gonzalez J."/>
            <person name="Henrissat B."/>
            <person name="Kuo A."/>
            <person name="Liang C."/>
            <person name="Lipzen A."/>
            <person name="Lutzoni F."/>
            <person name="Magnuson J."/>
            <person name="Mondo S."/>
            <person name="Nolan M."/>
            <person name="Ohm R."/>
            <person name="Pangilinan J."/>
            <person name="Park H.-J."/>
            <person name="Ramirez L."/>
            <person name="Alfaro M."/>
            <person name="Sun H."/>
            <person name="Tritt A."/>
            <person name="Yoshinaga Y."/>
            <person name="Zwiers L.-H."/>
            <person name="Turgeon B."/>
            <person name="Goodwin S."/>
            <person name="Spatafora J."/>
            <person name="Crous P."/>
            <person name="Grigoriev I."/>
        </authorList>
    </citation>
    <scope>NUCLEOTIDE SEQUENCE</scope>
    <source>
        <strain evidence="2">CBS 161.51</strain>
    </source>
</reference>
<evidence type="ECO:0000313" key="3">
    <source>
        <dbReference type="Proteomes" id="UP000800038"/>
    </source>
</evidence>
<proteinExistence type="predicted"/>
<dbReference type="EMBL" id="ML976140">
    <property type="protein sequence ID" value="KAF1937402.1"/>
    <property type="molecule type" value="Genomic_DNA"/>
</dbReference>
<feature type="region of interest" description="Disordered" evidence="1">
    <location>
        <begin position="27"/>
        <end position="59"/>
    </location>
</feature>
<name>A0A6A5SBQ0_9PLEO</name>
<feature type="compositionally biased region" description="Polar residues" evidence="1">
    <location>
        <begin position="37"/>
        <end position="47"/>
    </location>
</feature>
<gene>
    <name evidence="2" type="ORF">EJ02DRAFT_469724</name>
</gene>
<accession>A0A6A5SBQ0</accession>
<dbReference type="AlphaFoldDB" id="A0A6A5SBQ0"/>